<dbReference type="PANTHER" id="PTHR43280:SF28">
    <property type="entry name" value="HTH-TYPE TRANSCRIPTIONAL ACTIVATOR RHAS"/>
    <property type="match status" value="1"/>
</dbReference>
<dbReference type="InterPro" id="IPR009057">
    <property type="entry name" value="Homeodomain-like_sf"/>
</dbReference>
<gene>
    <name evidence="5" type="primary">melR_12</name>
    <name evidence="5" type="ORF">BEH84_04492</name>
    <name evidence="6" type="ORF">BEI63_07835</name>
</gene>
<dbReference type="PROSITE" id="PS00041">
    <property type="entry name" value="HTH_ARAC_FAMILY_1"/>
    <property type="match status" value="1"/>
</dbReference>
<dbReference type="GO" id="GO:0003700">
    <property type="term" value="F:DNA-binding transcription factor activity"/>
    <property type="evidence" value="ECO:0007669"/>
    <property type="project" value="InterPro"/>
</dbReference>
<proteinExistence type="predicted"/>
<accession>A0A1E3AN45</accession>
<dbReference type="PRINTS" id="PR00032">
    <property type="entry name" value="HTHARAC"/>
</dbReference>
<name>A0A1E3AN45_9FIRM</name>
<dbReference type="Proteomes" id="UP000095003">
    <property type="component" value="Unassembled WGS sequence"/>
</dbReference>
<reference evidence="5 8" key="1">
    <citation type="submission" date="2016-07" db="EMBL/GenBank/DDBJ databases">
        <title>Characterization of isolates of Eisenbergiella tayi derived from blood cultures, using whole genome sequencing.</title>
        <authorList>
            <person name="Burdz T."/>
            <person name="Wiebe D."/>
            <person name="Huynh C."/>
            <person name="Bernard K."/>
        </authorList>
    </citation>
    <scope>NUCLEOTIDE SEQUENCE [LARGE SCALE GENOMIC DNA]</scope>
    <source>
        <strain evidence="5 8">NML 120489</strain>
    </source>
</reference>
<keyword evidence="2" id="KW-0238">DNA-binding</keyword>
<dbReference type="PATRIC" id="fig|1432052.3.peg.4984"/>
<dbReference type="SUPFAM" id="SSF46689">
    <property type="entry name" value="Homeodomain-like"/>
    <property type="match status" value="2"/>
</dbReference>
<dbReference type="Pfam" id="PF10114">
    <property type="entry name" value="PocR"/>
    <property type="match status" value="1"/>
</dbReference>
<dbReference type="GO" id="GO:0043565">
    <property type="term" value="F:sequence-specific DNA binding"/>
    <property type="evidence" value="ECO:0007669"/>
    <property type="project" value="InterPro"/>
</dbReference>
<evidence type="ECO:0000256" key="1">
    <source>
        <dbReference type="ARBA" id="ARBA00023015"/>
    </source>
</evidence>
<dbReference type="PANTHER" id="PTHR43280">
    <property type="entry name" value="ARAC-FAMILY TRANSCRIPTIONAL REGULATOR"/>
    <property type="match status" value="1"/>
</dbReference>
<dbReference type="InterPro" id="IPR018062">
    <property type="entry name" value="HTH_AraC-typ_CS"/>
</dbReference>
<dbReference type="PROSITE" id="PS01124">
    <property type="entry name" value="HTH_ARAC_FAMILY_2"/>
    <property type="match status" value="1"/>
</dbReference>
<organism evidence="5 8">
    <name type="scientific">Eisenbergiella tayi</name>
    <dbReference type="NCBI Taxonomy" id="1432052"/>
    <lineage>
        <taxon>Bacteria</taxon>
        <taxon>Bacillati</taxon>
        <taxon>Bacillota</taxon>
        <taxon>Clostridia</taxon>
        <taxon>Lachnospirales</taxon>
        <taxon>Lachnospiraceae</taxon>
        <taxon>Eisenbergiella</taxon>
    </lineage>
</organism>
<keyword evidence="3" id="KW-0804">Transcription</keyword>
<dbReference type="InterPro" id="IPR020449">
    <property type="entry name" value="Tscrpt_reg_AraC-type_HTH"/>
</dbReference>
<evidence type="ECO:0000313" key="6">
    <source>
        <dbReference type="EMBL" id="ODR58419.1"/>
    </source>
</evidence>
<protein>
    <submittedName>
        <fullName evidence="6">AraC family transcriptional regulator</fullName>
    </submittedName>
    <submittedName>
        <fullName evidence="5">Melibiose operon regulatory protein</fullName>
    </submittedName>
</protein>
<dbReference type="AlphaFoldDB" id="A0A1E3AN45"/>
<evidence type="ECO:0000313" key="8">
    <source>
        <dbReference type="Proteomes" id="UP000095003"/>
    </source>
</evidence>
<dbReference type="SMART" id="SM00342">
    <property type="entry name" value="HTH_ARAC"/>
    <property type="match status" value="1"/>
</dbReference>
<comment type="caution">
    <text evidence="5">The sequence shown here is derived from an EMBL/GenBank/DDBJ whole genome shotgun (WGS) entry which is preliminary data.</text>
</comment>
<dbReference type="EMBL" id="MEHD01000019">
    <property type="protein sequence ID" value="ODR58419.1"/>
    <property type="molecule type" value="Genomic_DNA"/>
</dbReference>
<evidence type="ECO:0000256" key="3">
    <source>
        <dbReference type="ARBA" id="ARBA00023163"/>
    </source>
</evidence>
<sequence length="415" mass="47209">MSQSLYSVVDKDTLHNIVEAFYGCIKLPIQVIDEDGNFLESFGDTGKFCSFFQKHLPPEDTCQKMHVGASKRAISLGEPYIFSCHAHLNHIVYPLICKDKFLGSILLGPFLMDEPDSTLISDISKKYHLNIDDTLRLFEESGSIALVSPEMVNHINKLLFFLFCNLIDESKEQLKLNNRILSQQSKISEAIQRYKNMDTTVLDYPYEKERELITKVKTGNLPQARAILNDLLGYVLFSEGNSLDYIKARAIELCSLLSRVAIEGGAPTDNILKLNNSFLKSLQQIDTLDLLCAKLQEIVEAFTDSLFDYSLNKNRETIKKAMNYISTNFNHSITLEEVADAVHLHPAYFSSIFKQCSGSSFKEYLNMVRVEESKRLLSNTEYSIIDIAVACGFDDQSYFSKVFKKYTGMSPKQYR</sequence>
<dbReference type="GeneID" id="93303520"/>
<dbReference type="InterPro" id="IPR018771">
    <property type="entry name" value="PocR_dom"/>
</dbReference>
<dbReference type="RefSeq" id="WP_069158424.1">
    <property type="nucleotide sequence ID" value="NZ_BAABXS010000001.1"/>
</dbReference>
<evidence type="ECO:0000256" key="2">
    <source>
        <dbReference type="ARBA" id="ARBA00023125"/>
    </source>
</evidence>
<keyword evidence="1" id="KW-0805">Transcription regulation</keyword>
<dbReference type="Pfam" id="PF12833">
    <property type="entry name" value="HTH_18"/>
    <property type="match status" value="1"/>
</dbReference>
<evidence type="ECO:0000313" key="7">
    <source>
        <dbReference type="Proteomes" id="UP000094869"/>
    </source>
</evidence>
<evidence type="ECO:0000313" key="5">
    <source>
        <dbReference type="EMBL" id="ODM10123.1"/>
    </source>
</evidence>
<feature type="domain" description="HTH araC/xylS-type" evidence="4">
    <location>
        <begin position="319"/>
        <end position="415"/>
    </location>
</feature>
<evidence type="ECO:0000259" key="4">
    <source>
        <dbReference type="PROSITE" id="PS01124"/>
    </source>
</evidence>
<dbReference type="InterPro" id="IPR018060">
    <property type="entry name" value="HTH_AraC"/>
</dbReference>
<dbReference type="Proteomes" id="UP000094869">
    <property type="component" value="Unassembled WGS sequence"/>
</dbReference>
<dbReference type="Gene3D" id="1.10.10.60">
    <property type="entry name" value="Homeodomain-like"/>
    <property type="match status" value="2"/>
</dbReference>
<reference evidence="6 7" key="2">
    <citation type="submission" date="2016-08" db="EMBL/GenBank/DDBJ databases">
        <title>Characterization of Isolates of Eisenbergiella tayi Derived from Blood Cultures, Using Whole Genome Sequencing.</title>
        <authorList>
            <person name="Bernier A.-M."/>
            <person name="Burdz T."/>
            <person name="Wiebe D."/>
            <person name="Bernard K."/>
        </authorList>
    </citation>
    <scope>NUCLEOTIDE SEQUENCE [LARGE SCALE GENOMIC DNA]</scope>
    <source>
        <strain evidence="6 7">NML120146</strain>
    </source>
</reference>
<dbReference type="EMBL" id="MCGI01000004">
    <property type="protein sequence ID" value="ODM10123.1"/>
    <property type="molecule type" value="Genomic_DNA"/>
</dbReference>
<keyword evidence="7" id="KW-1185">Reference proteome</keyword>